<dbReference type="Gene3D" id="3.90.550.10">
    <property type="entry name" value="Spore Coat Polysaccharide Biosynthesis Protein SpsA, Chain A"/>
    <property type="match status" value="1"/>
</dbReference>
<keyword evidence="2" id="KW-0328">Glycosyltransferase</keyword>
<dbReference type="InterPro" id="IPR050256">
    <property type="entry name" value="Glycosyltransferase_2"/>
</dbReference>
<evidence type="ECO:0000313" key="10">
    <source>
        <dbReference type="EMBL" id="OYR08102.1"/>
    </source>
</evidence>
<dbReference type="GO" id="GO:0099621">
    <property type="term" value="F:undecaprenyl-phosphate 4-deoxy-4-formamido-L-arabinose transferase activity"/>
    <property type="evidence" value="ECO:0007669"/>
    <property type="project" value="TreeGrafter"/>
</dbReference>
<comment type="caution">
    <text evidence="10">The sequence shown here is derived from an EMBL/GenBank/DDBJ whole genome shotgun (WGS) entry which is preliminary data.</text>
</comment>
<dbReference type="OrthoDB" id="9807795at2"/>
<proteinExistence type="predicted"/>
<evidence type="ECO:0000256" key="6">
    <source>
        <dbReference type="ARBA" id="ARBA00022989"/>
    </source>
</evidence>
<feature type="transmembrane region" description="Helical" evidence="8">
    <location>
        <begin position="276"/>
        <end position="299"/>
    </location>
</feature>
<dbReference type="InterPro" id="IPR029044">
    <property type="entry name" value="Nucleotide-diphossugar_trans"/>
</dbReference>
<feature type="transmembrane region" description="Helical" evidence="8">
    <location>
        <begin position="236"/>
        <end position="264"/>
    </location>
</feature>
<name>A0A256EZS3_9HYPH</name>
<keyword evidence="1" id="KW-1003">Cell membrane</keyword>
<evidence type="ECO:0000256" key="3">
    <source>
        <dbReference type="ARBA" id="ARBA00022679"/>
    </source>
</evidence>
<feature type="domain" description="Glycosyltransferase 2-like" evidence="9">
    <location>
        <begin position="5"/>
        <end position="170"/>
    </location>
</feature>
<evidence type="ECO:0000256" key="5">
    <source>
        <dbReference type="ARBA" id="ARBA00022985"/>
    </source>
</evidence>
<keyword evidence="6 8" id="KW-1133">Transmembrane helix</keyword>
<dbReference type="Pfam" id="PF00535">
    <property type="entry name" value="Glycos_transf_2"/>
    <property type="match status" value="1"/>
</dbReference>
<reference evidence="10 11" key="1">
    <citation type="submission" date="2017-07" db="EMBL/GenBank/DDBJ databases">
        <title>Phylogenetic study on the rhizospheric bacterium Ochrobactrum sp. A44.</title>
        <authorList>
            <person name="Krzyzanowska D.M."/>
            <person name="Ossowicki A."/>
            <person name="Rajewska M."/>
            <person name="Maciag T."/>
            <person name="Kaczynski Z."/>
            <person name="Czerwicka M."/>
            <person name="Jafra S."/>
        </authorList>
    </citation>
    <scope>NUCLEOTIDE SEQUENCE [LARGE SCALE GENOMIC DNA]</scope>
    <source>
        <strain evidence="10 11">PR17</strain>
    </source>
</reference>
<organism evidence="10 11">
    <name type="scientific">Brucella rhizosphaerae</name>
    <dbReference type="NCBI Taxonomy" id="571254"/>
    <lineage>
        <taxon>Bacteria</taxon>
        <taxon>Pseudomonadati</taxon>
        <taxon>Pseudomonadota</taxon>
        <taxon>Alphaproteobacteria</taxon>
        <taxon>Hyphomicrobiales</taxon>
        <taxon>Brucellaceae</taxon>
        <taxon>Brucella/Ochrobactrum group</taxon>
        <taxon>Brucella</taxon>
    </lineage>
</organism>
<dbReference type="InterPro" id="IPR001173">
    <property type="entry name" value="Glyco_trans_2-like"/>
</dbReference>
<gene>
    <name evidence="10" type="ORF">CEV32_2814</name>
</gene>
<protein>
    <submittedName>
        <fullName evidence="10">Glycosyl transferase 2 family protein</fullName>
    </submittedName>
</protein>
<keyword evidence="7 8" id="KW-0472">Membrane</keyword>
<dbReference type="RefSeq" id="WP_094579315.1">
    <property type="nucleotide sequence ID" value="NZ_JBHEEL010000005.1"/>
</dbReference>
<keyword evidence="5" id="KW-0448">Lipopolysaccharide biosynthesis</keyword>
<dbReference type="PANTHER" id="PTHR48090:SF3">
    <property type="entry name" value="UNDECAPRENYL-PHOSPHATE 4-DEOXY-4-FORMAMIDO-L-ARABINOSE TRANSFERASE"/>
    <property type="match status" value="1"/>
</dbReference>
<sequence length="347" mass="38409">MISISIVVPVYSGEAYLRELCERVDSVRSNVINAGAPFGVSELIFVEDGARDASGTIIDDLGSEFDWVKPFHLSRNYGQHAATVAGIVRSSGDWVVTMDEDLQHPPEEIEGLLLKAVSLGSDVVYANPEEPVHQSFMRDWTSKTFKSLMVRLSGNQDITVFNSFRLIRGSIAREASHACGHSTYFDMALSWFTQRISNVTMCLKDERYIATGKSGYNLKSLFSHARRLLFSTQVKALRVGSAIGGLAIFLAFLFSAVVIVTKLIDPSLIPVTGWPSLMITIMFFGGVSIFLTGLVIEYVSILIMDTHGKPHYNFVDRSSDKMLADYFQSNSTLSNRDYASNVRSGNK</sequence>
<evidence type="ECO:0000259" key="9">
    <source>
        <dbReference type="Pfam" id="PF00535"/>
    </source>
</evidence>
<dbReference type="PANTHER" id="PTHR48090">
    <property type="entry name" value="UNDECAPRENYL-PHOSPHATE 4-DEOXY-4-FORMAMIDO-L-ARABINOSE TRANSFERASE-RELATED"/>
    <property type="match status" value="1"/>
</dbReference>
<evidence type="ECO:0000256" key="2">
    <source>
        <dbReference type="ARBA" id="ARBA00022676"/>
    </source>
</evidence>
<keyword evidence="4 8" id="KW-0812">Transmembrane</keyword>
<dbReference type="GO" id="GO:0005886">
    <property type="term" value="C:plasma membrane"/>
    <property type="evidence" value="ECO:0007669"/>
    <property type="project" value="TreeGrafter"/>
</dbReference>
<evidence type="ECO:0000256" key="7">
    <source>
        <dbReference type="ARBA" id="ARBA00023136"/>
    </source>
</evidence>
<dbReference type="EMBL" id="NNRK01000035">
    <property type="protein sequence ID" value="OYR08102.1"/>
    <property type="molecule type" value="Genomic_DNA"/>
</dbReference>
<evidence type="ECO:0000256" key="8">
    <source>
        <dbReference type="SAM" id="Phobius"/>
    </source>
</evidence>
<evidence type="ECO:0000256" key="1">
    <source>
        <dbReference type="ARBA" id="ARBA00022475"/>
    </source>
</evidence>
<evidence type="ECO:0000256" key="4">
    <source>
        <dbReference type="ARBA" id="ARBA00022692"/>
    </source>
</evidence>
<dbReference type="SUPFAM" id="SSF53448">
    <property type="entry name" value="Nucleotide-diphospho-sugar transferases"/>
    <property type="match status" value="1"/>
</dbReference>
<keyword evidence="3 10" id="KW-0808">Transferase</keyword>
<keyword evidence="11" id="KW-1185">Reference proteome</keyword>
<accession>A0A256EZS3</accession>
<evidence type="ECO:0000313" key="11">
    <source>
        <dbReference type="Proteomes" id="UP000216345"/>
    </source>
</evidence>
<dbReference type="GO" id="GO:0009103">
    <property type="term" value="P:lipopolysaccharide biosynthetic process"/>
    <property type="evidence" value="ECO:0007669"/>
    <property type="project" value="UniProtKB-KW"/>
</dbReference>
<dbReference type="AlphaFoldDB" id="A0A256EZS3"/>
<dbReference type="Proteomes" id="UP000216345">
    <property type="component" value="Unassembled WGS sequence"/>
</dbReference>